<evidence type="ECO:0000313" key="1">
    <source>
        <dbReference type="EMBL" id="ABD33079.1"/>
    </source>
</evidence>
<proteinExistence type="predicted"/>
<gene>
    <name evidence="1" type="ORF">MtrDRAFT_AC150891g32v2</name>
</gene>
<protein>
    <submittedName>
        <fullName evidence="1">Uncharacterized protein</fullName>
    </submittedName>
</protein>
<sequence length="170" mass="19743">MQFKAREKFISLRKSTKFDDGIATKREVHGFLVSCNFCCDALTSRRTHQNLTVCFLQLFHPSYGCNFPEDPKILRNRFPMKALPGNHNPRQNPHETNFLRNYPQNPQLPAKLSQQPGLLQMDEQLAQMTKEMYVSHGLFLQRCQTIVPTETLCLMETVTIWREGLGEKEN</sequence>
<reference evidence="1" key="1">
    <citation type="submission" date="2005-04" db="EMBL/GenBank/DDBJ databases">
        <authorList>
            <person name="Town C.D."/>
        </authorList>
    </citation>
    <scope>NUCLEOTIDE SEQUENCE</scope>
</reference>
<dbReference type="AlphaFoldDB" id="Q2HSU4"/>
<dbReference type="EMBL" id="AC150891">
    <property type="protein sequence ID" value="ABD33079.1"/>
    <property type="molecule type" value="Genomic_DNA"/>
</dbReference>
<name>Q2HSU4_MEDTR</name>
<organism evidence="1">
    <name type="scientific">Medicago truncatula</name>
    <name type="common">Barrel medic</name>
    <name type="synonym">Medicago tribuloides</name>
    <dbReference type="NCBI Taxonomy" id="3880"/>
    <lineage>
        <taxon>Eukaryota</taxon>
        <taxon>Viridiplantae</taxon>
        <taxon>Streptophyta</taxon>
        <taxon>Embryophyta</taxon>
        <taxon>Tracheophyta</taxon>
        <taxon>Spermatophyta</taxon>
        <taxon>Magnoliopsida</taxon>
        <taxon>eudicotyledons</taxon>
        <taxon>Gunneridae</taxon>
        <taxon>Pentapetalae</taxon>
        <taxon>rosids</taxon>
        <taxon>fabids</taxon>
        <taxon>Fabales</taxon>
        <taxon>Fabaceae</taxon>
        <taxon>Papilionoideae</taxon>
        <taxon>50 kb inversion clade</taxon>
        <taxon>NPAAA clade</taxon>
        <taxon>Hologalegina</taxon>
        <taxon>IRL clade</taxon>
        <taxon>Trifolieae</taxon>
        <taxon>Medicago</taxon>
    </lineage>
</organism>
<reference evidence="1" key="2">
    <citation type="submission" date="2007-03" db="EMBL/GenBank/DDBJ databases">
        <authorList>
            <consortium name="The International Medicago Genome Annotation Group"/>
        </authorList>
    </citation>
    <scope>NUCLEOTIDE SEQUENCE</scope>
</reference>
<accession>Q2HSU4</accession>